<dbReference type="AlphaFoldDB" id="A0A4Y2HY23"/>
<organism evidence="1 2">
    <name type="scientific">Araneus ventricosus</name>
    <name type="common">Orbweaver spider</name>
    <name type="synonym">Epeira ventricosa</name>
    <dbReference type="NCBI Taxonomy" id="182803"/>
    <lineage>
        <taxon>Eukaryota</taxon>
        <taxon>Metazoa</taxon>
        <taxon>Ecdysozoa</taxon>
        <taxon>Arthropoda</taxon>
        <taxon>Chelicerata</taxon>
        <taxon>Arachnida</taxon>
        <taxon>Araneae</taxon>
        <taxon>Araneomorphae</taxon>
        <taxon>Entelegynae</taxon>
        <taxon>Araneoidea</taxon>
        <taxon>Araneidae</taxon>
        <taxon>Araneus</taxon>
    </lineage>
</organism>
<evidence type="ECO:0000313" key="2">
    <source>
        <dbReference type="Proteomes" id="UP000499080"/>
    </source>
</evidence>
<dbReference type="Proteomes" id="UP000499080">
    <property type="component" value="Unassembled WGS sequence"/>
</dbReference>
<accession>A0A4Y2HY23</accession>
<sequence length="98" mass="11409">MYLKFSLFYPQLGPNSIPGGNLLPAHDQYFLHTHSHTTVYLARPRPSIDTVSQSLISSNEIQRRVIFLWTKKLTDKHPERFLPHKTERLPTLPYLKAP</sequence>
<keyword evidence="2" id="KW-1185">Reference proteome</keyword>
<reference evidence="1 2" key="1">
    <citation type="journal article" date="2019" name="Sci. Rep.">
        <title>Orb-weaving spider Araneus ventricosus genome elucidates the spidroin gene catalogue.</title>
        <authorList>
            <person name="Kono N."/>
            <person name="Nakamura H."/>
            <person name="Ohtoshi R."/>
            <person name="Moran D.A.P."/>
            <person name="Shinohara A."/>
            <person name="Yoshida Y."/>
            <person name="Fujiwara M."/>
            <person name="Mori M."/>
            <person name="Tomita M."/>
            <person name="Arakawa K."/>
        </authorList>
    </citation>
    <scope>NUCLEOTIDE SEQUENCE [LARGE SCALE GENOMIC DNA]</scope>
</reference>
<name>A0A4Y2HY23_ARAVE</name>
<protein>
    <submittedName>
        <fullName evidence="1">Uncharacterized protein</fullName>
    </submittedName>
</protein>
<evidence type="ECO:0000313" key="1">
    <source>
        <dbReference type="EMBL" id="GBM70132.1"/>
    </source>
</evidence>
<proteinExistence type="predicted"/>
<gene>
    <name evidence="1" type="ORF">AVEN_151590_1</name>
</gene>
<dbReference type="EMBL" id="BGPR01002231">
    <property type="protein sequence ID" value="GBM70132.1"/>
    <property type="molecule type" value="Genomic_DNA"/>
</dbReference>
<comment type="caution">
    <text evidence="1">The sequence shown here is derived from an EMBL/GenBank/DDBJ whole genome shotgun (WGS) entry which is preliminary data.</text>
</comment>